<accession>A0ABW0ERP4</accession>
<evidence type="ECO:0000313" key="3">
    <source>
        <dbReference type="Proteomes" id="UP001596157"/>
    </source>
</evidence>
<evidence type="ECO:0000313" key="2">
    <source>
        <dbReference type="EMBL" id="MFC5288125.1"/>
    </source>
</evidence>
<sequence length="285" mass="31736">MADTNPTVPKRRLGRALHELREAAGMSRDDVAALLKCSDVKIIRIEKGQNSVQPLEFDALVKAFKVTGKQRAELEQLSKDARKRRPRTTYGKVVPDWFKRYRDLEEIASELRSYDTELITGLLQTEDYARALIVANPLATASEVEQLVEARIARQKQVLGGDDPITLWAIMAEGVIHNQVGGRSVLRNQLAHMLSLTEQPNITVQVAPFSAGAHAATGFGFILLRFPDSVGVDVVYQEDLTSASYLDRANDPNRRHCVQVWERVVAAALSPKASTDLIHTVMREL</sequence>
<dbReference type="InterPro" id="IPR001387">
    <property type="entry name" value="Cro/C1-type_HTH"/>
</dbReference>
<feature type="domain" description="HTH cro/C1-type" evidence="1">
    <location>
        <begin position="17"/>
        <end position="71"/>
    </location>
</feature>
<dbReference type="RefSeq" id="WP_378247756.1">
    <property type="nucleotide sequence ID" value="NZ_JBHSKF010000005.1"/>
</dbReference>
<name>A0ABW0ERP4_9PSEU</name>
<dbReference type="PROSITE" id="PS50943">
    <property type="entry name" value="HTH_CROC1"/>
    <property type="match status" value="1"/>
</dbReference>
<gene>
    <name evidence="2" type="ORF">ACFPM7_13780</name>
</gene>
<dbReference type="Pfam" id="PF19054">
    <property type="entry name" value="DUF5753"/>
    <property type="match status" value="1"/>
</dbReference>
<comment type="caution">
    <text evidence="2">The sequence shown here is derived from an EMBL/GenBank/DDBJ whole genome shotgun (WGS) entry which is preliminary data.</text>
</comment>
<dbReference type="Gene3D" id="1.10.260.40">
    <property type="entry name" value="lambda repressor-like DNA-binding domains"/>
    <property type="match status" value="1"/>
</dbReference>
<keyword evidence="3" id="KW-1185">Reference proteome</keyword>
<dbReference type="InterPro" id="IPR043917">
    <property type="entry name" value="DUF5753"/>
</dbReference>
<organism evidence="2 3">
    <name type="scientific">Actinokineospora guangxiensis</name>
    <dbReference type="NCBI Taxonomy" id="1490288"/>
    <lineage>
        <taxon>Bacteria</taxon>
        <taxon>Bacillati</taxon>
        <taxon>Actinomycetota</taxon>
        <taxon>Actinomycetes</taxon>
        <taxon>Pseudonocardiales</taxon>
        <taxon>Pseudonocardiaceae</taxon>
        <taxon>Actinokineospora</taxon>
    </lineage>
</organism>
<dbReference type="Pfam" id="PF13560">
    <property type="entry name" value="HTH_31"/>
    <property type="match status" value="1"/>
</dbReference>
<reference evidence="3" key="1">
    <citation type="journal article" date="2019" name="Int. J. Syst. Evol. Microbiol.">
        <title>The Global Catalogue of Microorganisms (GCM) 10K type strain sequencing project: providing services to taxonomists for standard genome sequencing and annotation.</title>
        <authorList>
            <consortium name="The Broad Institute Genomics Platform"/>
            <consortium name="The Broad Institute Genome Sequencing Center for Infectious Disease"/>
            <person name="Wu L."/>
            <person name="Ma J."/>
        </authorList>
    </citation>
    <scope>NUCLEOTIDE SEQUENCE [LARGE SCALE GENOMIC DNA]</scope>
    <source>
        <strain evidence="3">CCUG 59778</strain>
    </source>
</reference>
<dbReference type="Proteomes" id="UP001596157">
    <property type="component" value="Unassembled WGS sequence"/>
</dbReference>
<dbReference type="SUPFAM" id="SSF47413">
    <property type="entry name" value="lambda repressor-like DNA-binding domains"/>
    <property type="match status" value="1"/>
</dbReference>
<dbReference type="InterPro" id="IPR010982">
    <property type="entry name" value="Lambda_DNA-bd_dom_sf"/>
</dbReference>
<dbReference type="CDD" id="cd00093">
    <property type="entry name" value="HTH_XRE"/>
    <property type="match status" value="1"/>
</dbReference>
<dbReference type="EMBL" id="JBHSKF010000005">
    <property type="protein sequence ID" value="MFC5288125.1"/>
    <property type="molecule type" value="Genomic_DNA"/>
</dbReference>
<protein>
    <submittedName>
        <fullName evidence="2">Helix-turn-helix domain-containing protein</fullName>
    </submittedName>
</protein>
<proteinExistence type="predicted"/>
<dbReference type="SMART" id="SM00530">
    <property type="entry name" value="HTH_XRE"/>
    <property type="match status" value="1"/>
</dbReference>
<evidence type="ECO:0000259" key="1">
    <source>
        <dbReference type="PROSITE" id="PS50943"/>
    </source>
</evidence>